<dbReference type="EMBL" id="PVNL01000117">
    <property type="protein sequence ID" value="PRQ01268.1"/>
    <property type="molecule type" value="Genomic_DNA"/>
</dbReference>
<protein>
    <submittedName>
        <fullName evidence="2">Uncharacterized protein</fullName>
    </submittedName>
</protein>
<feature type="compositionally biased region" description="Low complexity" evidence="1">
    <location>
        <begin position="25"/>
        <end position="39"/>
    </location>
</feature>
<reference evidence="2 3" key="1">
    <citation type="submission" date="2018-03" db="EMBL/GenBank/DDBJ databases">
        <title>Draft Genome Sequences of the Obligatory Marine Myxobacteria Enhygromyxa salina SWB007.</title>
        <authorList>
            <person name="Poehlein A."/>
            <person name="Moghaddam J.A."/>
            <person name="Harms H."/>
            <person name="Alanjari M."/>
            <person name="Koenig G.M."/>
            <person name="Daniel R."/>
            <person name="Schaeberle T.F."/>
        </authorList>
    </citation>
    <scope>NUCLEOTIDE SEQUENCE [LARGE SCALE GENOMIC DNA]</scope>
    <source>
        <strain evidence="2 3">SWB007</strain>
    </source>
</reference>
<dbReference type="Proteomes" id="UP000238823">
    <property type="component" value="Unassembled WGS sequence"/>
</dbReference>
<sequence length="290" mass="29590">MRSNRWMFWAVVLLVPACHSGRDGGSSATVGGASATAADTENDVGLDTGDGDQETPSEAGGGSLTFVPNYDFVEASRCDSFLQDCEVGEKCVPYGSTGGNWDANKCVPVLGDGKVGEPCTYDGVTEATDSCDATSMCWNVGDVDGEAIGTCTAFCTGTADDPSCPIGSSCSISCDGSLSVCNLNCDPLLQDCLGTGCYWANVGFQCVFTTSNLQEGEACGFINDCTPGLICVSAEVVPNCEGSACCAAFCSLSVGAGGCAIPGTECLPFFEAGMALPGYEDIGICMVPPE</sequence>
<gene>
    <name evidence="2" type="ORF">ENSA7_58730</name>
</gene>
<feature type="region of interest" description="Disordered" evidence="1">
    <location>
        <begin position="21"/>
        <end position="63"/>
    </location>
</feature>
<comment type="caution">
    <text evidence="2">The sequence shown here is derived from an EMBL/GenBank/DDBJ whole genome shotgun (WGS) entry which is preliminary data.</text>
</comment>
<dbReference type="AlphaFoldDB" id="A0A2S9Y822"/>
<organism evidence="2 3">
    <name type="scientific">Enhygromyxa salina</name>
    <dbReference type="NCBI Taxonomy" id="215803"/>
    <lineage>
        <taxon>Bacteria</taxon>
        <taxon>Pseudomonadati</taxon>
        <taxon>Myxococcota</taxon>
        <taxon>Polyangia</taxon>
        <taxon>Nannocystales</taxon>
        <taxon>Nannocystaceae</taxon>
        <taxon>Enhygromyxa</taxon>
    </lineage>
</organism>
<proteinExistence type="predicted"/>
<name>A0A2S9Y822_9BACT</name>
<evidence type="ECO:0000313" key="2">
    <source>
        <dbReference type="EMBL" id="PRQ01268.1"/>
    </source>
</evidence>
<evidence type="ECO:0000256" key="1">
    <source>
        <dbReference type="SAM" id="MobiDB-lite"/>
    </source>
</evidence>
<accession>A0A2S9Y822</accession>
<feature type="compositionally biased region" description="Acidic residues" evidence="1">
    <location>
        <begin position="40"/>
        <end position="55"/>
    </location>
</feature>
<evidence type="ECO:0000313" key="3">
    <source>
        <dbReference type="Proteomes" id="UP000238823"/>
    </source>
</evidence>